<organism evidence="1 2">
    <name type="scientific">Vagococcus allomyrinae</name>
    <dbReference type="NCBI Taxonomy" id="2794353"/>
    <lineage>
        <taxon>Bacteria</taxon>
        <taxon>Bacillati</taxon>
        <taxon>Bacillota</taxon>
        <taxon>Bacilli</taxon>
        <taxon>Lactobacillales</taxon>
        <taxon>Enterococcaceae</taxon>
        <taxon>Vagococcus</taxon>
    </lineage>
</organism>
<comment type="caution">
    <text evidence="1">The sequence shown here is derived from an EMBL/GenBank/DDBJ whole genome shotgun (WGS) entry which is preliminary data.</text>
</comment>
<name>A0A940PBK9_9ENTE</name>
<accession>A0A940PBK9</accession>
<evidence type="ECO:0000313" key="2">
    <source>
        <dbReference type="Proteomes" id="UP000674938"/>
    </source>
</evidence>
<dbReference type="RefSeq" id="WP_209524605.1">
    <property type="nucleotide sequence ID" value="NZ_JAEEGA010000001.1"/>
</dbReference>
<proteinExistence type="predicted"/>
<protein>
    <submittedName>
        <fullName evidence="1">Uncharacterized protein</fullName>
    </submittedName>
</protein>
<reference evidence="1" key="1">
    <citation type="submission" date="2020-12" db="EMBL/GenBank/DDBJ databases">
        <title>Vagococcus allomyrinae sp. nov. and Enterococcus lavae sp. nov., isolated from the larvae of Allomyrina dichotoma.</title>
        <authorList>
            <person name="Lee S.D."/>
        </authorList>
    </citation>
    <scope>NUCLEOTIDE SEQUENCE</scope>
    <source>
        <strain evidence="1">BWB3-3</strain>
    </source>
</reference>
<keyword evidence="2" id="KW-1185">Reference proteome</keyword>
<dbReference type="EMBL" id="JAEEGA010000001">
    <property type="protein sequence ID" value="MBP1039713.1"/>
    <property type="molecule type" value="Genomic_DNA"/>
</dbReference>
<sequence length="148" mass="16973">MTEQKQQEQQEQQDKIHQWNELFETLILGVIFGEIETKGIDVTPDRIQLDFSGRELSALPHAKDLLAFPTLPPSSFKEVYKNPVIADYINSLYPHVDIDFEKVVTHIGHELIIDQSTLDYHPWLNALAGGVNKLALNFVHIRVFIIIN</sequence>
<evidence type="ECO:0000313" key="1">
    <source>
        <dbReference type="EMBL" id="MBP1039713.1"/>
    </source>
</evidence>
<dbReference type="AlphaFoldDB" id="A0A940PBK9"/>
<dbReference type="Proteomes" id="UP000674938">
    <property type="component" value="Unassembled WGS sequence"/>
</dbReference>
<gene>
    <name evidence="1" type="ORF">I6N95_01700</name>
</gene>